<dbReference type="EMBL" id="CP137852">
    <property type="protein sequence ID" value="WPB86904.1"/>
    <property type="molecule type" value="Genomic_DNA"/>
</dbReference>
<dbReference type="RefSeq" id="WP_318650861.1">
    <property type="nucleotide sequence ID" value="NZ_CP137852.1"/>
</dbReference>
<keyword evidence="2" id="KW-0808">Transferase</keyword>
<evidence type="ECO:0000259" key="1">
    <source>
        <dbReference type="Pfam" id="PF04230"/>
    </source>
</evidence>
<keyword evidence="3" id="KW-1185">Reference proteome</keyword>
<dbReference type="InterPro" id="IPR007345">
    <property type="entry name" value="Polysacch_pyruvyl_Trfase"/>
</dbReference>
<accession>A0ABZ0PMF9</accession>
<dbReference type="EC" id="2.4.-.-" evidence="2"/>
<dbReference type="PANTHER" id="PTHR36836:SF1">
    <property type="entry name" value="COLANIC ACID BIOSYNTHESIS PROTEIN WCAK"/>
    <property type="match status" value="1"/>
</dbReference>
<dbReference type="Pfam" id="PF04230">
    <property type="entry name" value="PS_pyruv_trans"/>
    <property type="match status" value="1"/>
</dbReference>
<proteinExistence type="predicted"/>
<sequence>MTDGPAPHRRLAIAGVFDIANYGDQLFPLIAIHRLASQGVEVEAVAPAGRLRLRPDARTPRDLTWLMTTEEEIHAVLIGGGNILYNLRVDYAADARIGESHFGQGQHTGLWLGAALAAAMRDIPFGFNAPGIPYPFSRPVARDVLKPVLDAADIAAVRDEASAVLARAAEAQVHVVPDTAIDIADMWPRHSLDPALGAFAARSGWSGAPHVAVHLRAGPDEGGHIREVARELDRFCTDHALEAVIIAIGDDLGDGQTAVALRSAMTVRTHLLDGSATLREVAAAIAQARLYLGGSLHGYITAAAYGVPGVITTTRPHRKFGGFLEWMERPEDLARSWSLACEKGAAHLQAGLRPQVPPRLRAGLDQHWQAVAGMLRSPTRRAPERAALLRALTARAAAQGGMAWLLQPFLRPAAGGGTP</sequence>
<dbReference type="Proteomes" id="UP001305521">
    <property type="component" value="Chromosome"/>
</dbReference>
<name>A0ABZ0PMF9_9PROT</name>
<dbReference type="PANTHER" id="PTHR36836">
    <property type="entry name" value="COLANIC ACID BIOSYNTHESIS PROTEIN WCAK"/>
    <property type="match status" value="1"/>
</dbReference>
<organism evidence="2 3">
    <name type="scientific">Sediminicoccus rosea</name>
    <dbReference type="NCBI Taxonomy" id="1225128"/>
    <lineage>
        <taxon>Bacteria</taxon>
        <taxon>Pseudomonadati</taxon>
        <taxon>Pseudomonadota</taxon>
        <taxon>Alphaproteobacteria</taxon>
        <taxon>Acetobacterales</taxon>
        <taxon>Roseomonadaceae</taxon>
        <taxon>Sediminicoccus</taxon>
    </lineage>
</organism>
<dbReference type="GO" id="GO:0016757">
    <property type="term" value="F:glycosyltransferase activity"/>
    <property type="evidence" value="ECO:0007669"/>
    <property type="project" value="UniProtKB-KW"/>
</dbReference>
<evidence type="ECO:0000313" key="3">
    <source>
        <dbReference type="Proteomes" id="UP001305521"/>
    </source>
</evidence>
<protein>
    <submittedName>
        <fullName evidence="2">Polysaccharide pyruvyl transferase family protein</fullName>
        <ecNumber evidence="2">2.4.-.-</ecNumber>
    </submittedName>
</protein>
<gene>
    <name evidence="2" type="ORF">R9Z33_08500</name>
</gene>
<evidence type="ECO:0000313" key="2">
    <source>
        <dbReference type="EMBL" id="WPB86904.1"/>
    </source>
</evidence>
<feature type="domain" description="Polysaccharide pyruvyl transferase" evidence="1">
    <location>
        <begin position="21"/>
        <end position="311"/>
    </location>
</feature>
<reference evidence="2 3" key="1">
    <citation type="submission" date="2023-11" db="EMBL/GenBank/DDBJ databases">
        <title>Arctic aerobic anoxygenic photoheterotroph Sediminicoccus rosea KRV36 adapts its photosynthesis to long days of polar summer.</title>
        <authorList>
            <person name="Tomasch J."/>
            <person name="Kopejtka K."/>
            <person name="Bily T."/>
            <person name="Gardiner A.T."/>
            <person name="Gardian Z."/>
            <person name="Shivaramu S."/>
            <person name="Koblizek M."/>
            <person name="Engelhardt F."/>
            <person name="Kaftan D."/>
        </authorList>
    </citation>
    <scope>NUCLEOTIDE SEQUENCE [LARGE SCALE GENOMIC DNA]</scope>
    <source>
        <strain evidence="2 3">R-30</strain>
    </source>
</reference>
<keyword evidence="2" id="KW-0328">Glycosyltransferase</keyword>